<dbReference type="EMBL" id="CP036273">
    <property type="protein sequence ID" value="QDU23986.1"/>
    <property type="molecule type" value="Genomic_DNA"/>
</dbReference>
<dbReference type="GO" id="GO:0110154">
    <property type="term" value="P:RNA decapping"/>
    <property type="evidence" value="ECO:0007669"/>
    <property type="project" value="TreeGrafter"/>
</dbReference>
<evidence type="ECO:0000259" key="1">
    <source>
        <dbReference type="Pfam" id="PF00149"/>
    </source>
</evidence>
<dbReference type="KEGG" id="uli:ETAA1_59970"/>
<dbReference type="GO" id="GO:0005737">
    <property type="term" value="C:cytoplasm"/>
    <property type="evidence" value="ECO:0007669"/>
    <property type="project" value="TreeGrafter"/>
</dbReference>
<dbReference type="AlphaFoldDB" id="A0A517Y2G9"/>
<dbReference type="PANTHER" id="PTHR42850:SF4">
    <property type="entry name" value="ZINC-DEPENDENT ENDOPOLYPHOSPHATASE"/>
    <property type="match status" value="1"/>
</dbReference>
<feature type="domain" description="Calcineurin-like phosphoesterase" evidence="1">
    <location>
        <begin position="1"/>
        <end position="175"/>
    </location>
</feature>
<dbReference type="Proteomes" id="UP000319576">
    <property type="component" value="Chromosome"/>
</dbReference>
<dbReference type="GO" id="GO:0004722">
    <property type="term" value="F:protein serine/threonine phosphatase activity"/>
    <property type="evidence" value="ECO:0007669"/>
    <property type="project" value="UniProtKB-EC"/>
</dbReference>
<dbReference type="OrthoDB" id="384253at2"/>
<dbReference type="RefSeq" id="WP_145244185.1">
    <property type="nucleotide sequence ID" value="NZ_CP036273.1"/>
</dbReference>
<gene>
    <name evidence="2" type="primary">pphA_2</name>
    <name evidence="2" type="ORF">ETAA1_59970</name>
</gene>
<dbReference type="SUPFAM" id="SSF56300">
    <property type="entry name" value="Metallo-dependent phosphatases"/>
    <property type="match status" value="1"/>
</dbReference>
<accession>A0A517Y2G9</accession>
<organism evidence="2 3">
    <name type="scientific">Urbifossiella limnaea</name>
    <dbReference type="NCBI Taxonomy" id="2528023"/>
    <lineage>
        <taxon>Bacteria</taxon>
        <taxon>Pseudomonadati</taxon>
        <taxon>Planctomycetota</taxon>
        <taxon>Planctomycetia</taxon>
        <taxon>Gemmatales</taxon>
        <taxon>Gemmataceae</taxon>
        <taxon>Urbifossiella</taxon>
    </lineage>
</organism>
<dbReference type="CDD" id="cd00144">
    <property type="entry name" value="MPP_PPP_family"/>
    <property type="match status" value="1"/>
</dbReference>
<dbReference type="Gene3D" id="3.60.21.10">
    <property type="match status" value="1"/>
</dbReference>
<dbReference type="InterPro" id="IPR050126">
    <property type="entry name" value="Ap4A_hydrolase"/>
</dbReference>
<evidence type="ECO:0000313" key="2">
    <source>
        <dbReference type="EMBL" id="QDU23986.1"/>
    </source>
</evidence>
<protein>
    <submittedName>
        <fullName evidence="2">Serine/threonine-protein phosphatase 1</fullName>
        <ecNumber evidence="2">3.1.3.16</ecNumber>
    </submittedName>
</protein>
<keyword evidence="3" id="KW-1185">Reference proteome</keyword>
<dbReference type="PANTHER" id="PTHR42850">
    <property type="entry name" value="METALLOPHOSPHOESTERASE"/>
    <property type="match status" value="1"/>
</dbReference>
<name>A0A517Y2G9_9BACT</name>
<dbReference type="InterPro" id="IPR004843">
    <property type="entry name" value="Calcineurin-like_PHP"/>
</dbReference>
<dbReference type="GO" id="GO:0008803">
    <property type="term" value="F:bis(5'-nucleosyl)-tetraphosphatase (symmetrical) activity"/>
    <property type="evidence" value="ECO:0007669"/>
    <property type="project" value="TreeGrafter"/>
</dbReference>
<reference evidence="2 3" key="1">
    <citation type="submission" date="2019-02" db="EMBL/GenBank/DDBJ databases">
        <title>Deep-cultivation of Planctomycetes and their phenomic and genomic characterization uncovers novel biology.</title>
        <authorList>
            <person name="Wiegand S."/>
            <person name="Jogler M."/>
            <person name="Boedeker C."/>
            <person name="Pinto D."/>
            <person name="Vollmers J."/>
            <person name="Rivas-Marin E."/>
            <person name="Kohn T."/>
            <person name="Peeters S.H."/>
            <person name="Heuer A."/>
            <person name="Rast P."/>
            <person name="Oberbeckmann S."/>
            <person name="Bunk B."/>
            <person name="Jeske O."/>
            <person name="Meyerdierks A."/>
            <person name="Storesund J.E."/>
            <person name="Kallscheuer N."/>
            <person name="Luecker S."/>
            <person name="Lage O.M."/>
            <person name="Pohl T."/>
            <person name="Merkel B.J."/>
            <person name="Hornburger P."/>
            <person name="Mueller R.-W."/>
            <person name="Bruemmer F."/>
            <person name="Labrenz M."/>
            <person name="Spormann A.M."/>
            <person name="Op den Camp H."/>
            <person name="Overmann J."/>
            <person name="Amann R."/>
            <person name="Jetten M.S.M."/>
            <person name="Mascher T."/>
            <person name="Medema M.H."/>
            <person name="Devos D.P."/>
            <person name="Kaster A.-K."/>
            <person name="Ovreas L."/>
            <person name="Rohde M."/>
            <person name="Galperin M.Y."/>
            <person name="Jogler C."/>
        </authorList>
    </citation>
    <scope>NUCLEOTIDE SEQUENCE [LARGE SCALE GENOMIC DNA]</scope>
    <source>
        <strain evidence="2 3">ETA_A1</strain>
    </source>
</reference>
<dbReference type="Pfam" id="PF00149">
    <property type="entry name" value="Metallophos"/>
    <property type="match status" value="1"/>
</dbReference>
<proteinExistence type="predicted"/>
<dbReference type="EC" id="3.1.3.16" evidence="2"/>
<evidence type="ECO:0000313" key="3">
    <source>
        <dbReference type="Proteomes" id="UP000319576"/>
    </source>
</evidence>
<dbReference type="InterPro" id="IPR029052">
    <property type="entry name" value="Metallo-depent_PP-like"/>
</dbReference>
<sequence>MRVLAIGDVHGCSLMLDDLLAWVAPTADDTVVTLGDYVDRGPDSRGVLDRLIRMKREGTRLVCLRGNHELMMLAARSGDPGASADWFSVGGLQTLGSYGAAPGRSGTLADVPAEHWDFLEYQLAPYFETDTHIFVHAGVLCGFALGDQPEESLYWDFLPPAMRHVSGKTIVCGHTSQKGGVPKVVPGAVCIDTHAHGGGWLTCLDAASGRYWQVNLMGKRREGRVEYEG</sequence>
<keyword evidence="2" id="KW-0378">Hydrolase</keyword>